<dbReference type="InterPro" id="IPR009003">
    <property type="entry name" value="Peptidase_S1_PA"/>
</dbReference>
<dbReference type="InterPro" id="IPR050127">
    <property type="entry name" value="Serine_Proteases_S1"/>
</dbReference>
<dbReference type="InterPro" id="IPR043504">
    <property type="entry name" value="Peptidase_S1_PA_chymotrypsin"/>
</dbReference>
<dbReference type="AlphaFoldDB" id="A0AAV1JB24"/>
<dbReference type="PROSITE" id="PS50240">
    <property type="entry name" value="TRYPSIN_DOM"/>
    <property type="match status" value="1"/>
</dbReference>
<keyword evidence="8" id="KW-0732">Signal</keyword>
<dbReference type="SMART" id="SM00020">
    <property type="entry name" value="Tryp_SPc"/>
    <property type="match status" value="1"/>
</dbReference>
<keyword evidence="11" id="KW-1185">Reference proteome</keyword>
<evidence type="ECO:0000256" key="3">
    <source>
        <dbReference type="ARBA" id="ARBA00022670"/>
    </source>
</evidence>
<comment type="caution">
    <text evidence="10">The sequence shown here is derived from an EMBL/GenBank/DDBJ whole genome shotgun (WGS) entry which is preliminary data.</text>
</comment>
<keyword evidence="5" id="KW-0720">Serine protease</keyword>
<dbReference type="InterPro" id="IPR001254">
    <property type="entry name" value="Trypsin_dom"/>
</dbReference>
<dbReference type="PANTHER" id="PTHR24264:SF65">
    <property type="entry name" value="SRCR DOMAIN-CONTAINING PROTEIN"/>
    <property type="match status" value="1"/>
</dbReference>
<dbReference type="CDD" id="cd00190">
    <property type="entry name" value="Tryp_SPc"/>
    <property type="match status" value="1"/>
</dbReference>
<evidence type="ECO:0000256" key="5">
    <source>
        <dbReference type="ARBA" id="ARBA00022825"/>
    </source>
</evidence>
<evidence type="ECO:0000313" key="11">
    <source>
        <dbReference type="Proteomes" id="UP001497472"/>
    </source>
</evidence>
<evidence type="ECO:0000259" key="9">
    <source>
        <dbReference type="PROSITE" id="PS50240"/>
    </source>
</evidence>
<protein>
    <recommendedName>
        <fullName evidence="9">Peptidase S1 domain-containing protein</fullName>
    </recommendedName>
</protein>
<feature type="chain" id="PRO_5043707298" description="Peptidase S1 domain-containing protein" evidence="8">
    <location>
        <begin position="18"/>
        <end position="270"/>
    </location>
</feature>
<evidence type="ECO:0000256" key="2">
    <source>
        <dbReference type="ARBA" id="ARBA00022525"/>
    </source>
</evidence>
<evidence type="ECO:0000256" key="6">
    <source>
        <dbReference type="ARBA" id="ARBA00023157"/>
    </source>
</evidence>
<proteinExistence type="inferred from homology"/>
<dbReference type="PANTHER" id="PTHR24264">
    <property type="entry name" value="TRYPSIN-RELATED"/>
    <property type="match status" value="1"/>
</dbReference>
<dbReference type="Proteomes" id="UP001497472">
    <property type="component" value="Unassembled WGS sequence"/>
</dbReference>
<dbReference type="GO" id="GO:0006508">
    <property type="term" value="P:proteolysis"/>
    <property type="evidence" value="ECO:0007669"/>
    <property type="project" value="UniProtKB-KW"/>
</dbReference>
<comment type="subcellular location">
    <subcellularLocation>
        <location evidence="1">Secreted</location>
    </subcellularLocation>
</comment>
<feature type="signal peptide" evidence="8">
    <location>
        <begin position="1"/>
        <end position="17"/>
    </location>
</feature>
<organism evidence="10 11">
    <name type="scientific">Leptosia nina</name>
    <dbReference type="NCBI Taxonomy" id="320188"/>
    <lineage>
        <taxon>Eukaryota</taxon>
        <taxon>Metazoa</taxon>
        <taxon>Ecdysozoa</taxon>
        <taxon>Arthropoda</taxon>
        <taxon>Hexapoda</taxon>
        <taxon>Insecta</taxon>
        <taxon>Pterygota</taxon>
        <taxon>Neoptera</taxon>
        <taxon>Endopterygota</taxon>
        <taxon>Lepidoptera</taxon>
        <taxon>Glossata</taxon>
        <taxon>Ditrysia</taxon>
        <taxon>Papilionoidea</taxon>
        <taxon>Pieridae</taxon>
        <taxon>Pierinae</taxon>
        <taxon>Leptosia</taxon>
    </lineage>
</organism>
<keyword evidence="2" id="KW-0964">Secreted</keyword>
<dbReference type="FunFam" id="2.40.10.10:FF:000002">
    <property type="entry name" value="Transmembrane protease serine"/>
    <property type="match status" value="1"/>
</dbReference>
<evidence type="ECO:0000256" key="1">
    <source>
        <dbReference type="ARBA" id="ARBA00004613"/>
    </source>
</evidence>
<reference evidence="10 11" key="1">
    <citation type="submission" date="2023-11" db="EMBL/GenBank/DDBJ databases">
        <authorList>
            <person name="Okamura Y."/>
        </authorList>
    </citation>
    <scope>NUCLEOTIDE SEQUENCE [LARGE SCALE GENOMIC DNA]</scope>
</reference>
<dbReference type="GO" id="GO:0005615">
    <property type="term" value="C:extracellular space"/>
    <property type="evidence" value="ECO:0007669"/>
    <property type="project" value="TreeGrafter"/>
</dbReference>
<dbReference type="SUPFAM" id="SSF50494">
    <property type="entry name" value="Trypsin-like serine proteases"/>
    <property type="match status" value="1"/>
</dbReference>
<dbReference type="EMBL" id="CAVLEF010000008">
    <property type="protein sequence ID" value="CAK1546584.1"/>
    <property type="molecule type" value="Genomic_DNA"/>
</dbReference>
<evidence type="ECO:0000256" key="8">
    <source>
        <dbReference type="SAM" id="SignalP"/>
    </source>
</evidence>
<comment type="similarity">
    <text evidence="7">Belongs to the peptidase S1 family. CLIP subfamily.</text>
</comment>
<keyword evidence="3" id="KW-0645">Protease</keyword>
<evidence type="ECO:0000256" key="7">
    <source>
        <dbReference type="ARBA" id="ARBA00024195"/>
    </source>
</evidence>
<dbReference type="GO" id="GO:0004252">
    <property type="term" value="F:serine-type endopeptidase activity"/>
    <property type="evidence" value="ECO:0007669"/>
    <property type="project" value="InterPro"/>
</dbReference>
<evidence type="ECO:0000256" key="4">
    <source>
        <dbReference type="ARBA" id="ARBA00022801"/>
    </source>
</evidence>
<dbReference type="Gene3D" id="2.40.10.10">
    <property type="entry name" value="Trypsin-like serine proteases"/>
    <property type="match status" value="2"/>
</dbReference>
<keyword evidence="6" id="KW-1015">Disulfide bond</keyword>
<feature type="domain" description="Peptidase S1" evidence="9">
    <location>
        <begin position="1"/>
        <end position="267"/>
    </location>
</feature>
<keyword evidence="4" id="KW-0378">Hydrolase</keyword>
<evidence type="ECO:0000313" key="10">
    <source>
        <dbReference type="EMBL" id="CAK1546584.1"/>
    </source>
</evidence>
<dbReference type="Pfam" id="PF00089">
    <property type="entry name" value="Trypsin"/>
    <property type="match status" value="1"/>
</dbReference>
<gene>
    <name evidence="10" type="ORF">LNINA_LOCUS6144</name>
</gene>
<accession>A0AAV1JB24</accession>
<name>A0AAV1JB24_9NEOP</name>
<sequence length="270" mass="30218">MLCYGAILLFAGFAITAEDDMQTITHMMQLLKSDKELDLVPPVKVYKGILNPKCVSYYHRLYITKYVPPRTYHYYHEAVAPGTVPYEDVMREGNLERSLAKPYTICAHYTHPMWNLSRLHSHDYDYQLVLLDTAVPVTSSSRPIAIGNLQDVKPGIMIGISGWGHVTYSKKSRMQDLLRRTYVPIMADDVCRQMPDGNYDKITPRMFCAGYVNGTKDSCQGDSGGPAVINGKLVGLVSYGVGCAGVRHPGVYSLLPVARRWIRIITGLPL</sequence>